<dbReference type="EMBL" id="CP053586">
    <property type="protein sequence ID" value="WNZ24329.1"/>
    <property type="molecule type" value="Genomic_DNA"/>
</dbReference>
<accession>A0AA97AH97</accession>
<dbReference type="Gene3D" id="3.30.1380.10">
    <property type="match status" value="1"/>
</dbReference>
<protein>
    <submittedName>
        <fullName evidence="1">Peptidase M15A</fullName>
    </submittedName>
</protein>
<organism evidence="1">
    <name type="scientific">Leptolyngbya sp. NK1-12</name>
    <dbReference type="NCBI Taxonomy" id="2547451"/>
    <lineage>
        <taxon>Bacteria</taxon>
        <taxon>Bacillati</taxon>
        <taxon>Cyanobacteriota</taxon>
        <taxon>Cyanophyceae</taxon>
        <taxon>Leptolyngbyales</taxon>
        <taxon>Leptolyngbyaceae</taxon>
        <taxon>Leptolyngbya group</taxon>
        <taxon>Leptolyngbya</taxon>
    </lineage>
</organism>
<gene>
    <name evidence="1" type="ORF">HJG54_16665</name>
</gene>
<reference evidence="1" key="1">
    <citation type="submission" date="2020-05" db="EMBL/GenBank/DDBJ databases">
        <authorList>
            <person name="Zhu T."/>
            <person name="Keshari N."/>
            <person name="Lu X."/>
        </authorList>
    </citation>
    <scope>NUCLEOTIDE SEQUENCE</scope>
    <source>
        <strain evidence="1">NK1-12</strain>
    </source>
</reference>
<dbReference type="SUPFAM" id="SSF55166">
    <property type="entry name" value="Hedgehog/DD-peptidase"/>
    <property type="match status" value="1"/>
</dbReference>
<dbReference type="RefSeq" id="WP_316430085.1">
    <property type="nucleotide sequence ID" value="NZ_CP053586.1"/>
</dbReference>
<sequence>MAGLSAEQRNDYYLREATRTGIHKPILAALFVAQARPSLRDGEVGLGISPANRIPLEQVNTFAEQVQYAANTIRSITERLATQGWKGDELWDADQGRYADRFIEMLANGYVPPASDPAAARLEPTSDSKLLQAYLEDWTLDCKTAGLPPSFAFLDPALLRFTSEIPRYYLGISYQRQALLEAIRIWRQFNTRQSTLAALLERDESDPTLASLDATRLDQPLLQFLQQIPANYGGYPHQRESLLRLVQLWYQCSSREAAIARLESAPTAETSISMIDPGLMAWIQRIGQSYQGKGDQRNALTETYRLWYGLESRSAALQELGLDSQVLAASNPNRNALITVATQLDRALVDFIKRIPMLYQETDAQREALIRLVQMWQGLEGREQTLQVLLDEVQRLEGARRDSIDAMPKPDPLPLPPRPTYWTPNNLQMHAAIVENGCLTWAEATQAGIHLPTTQATVDAIVRIADLAQQAYDRLGRPFHIITWYRPMEAMTGRATSPHRHAIGDAIAFYCDGLTGDQIYRTLDPWWTGGLGRYRNYPYLCYLDARGDRVRWTQA</sequence>
<proteinExistence type="predicted"/>
<dbReference type="InterPro" id="IPR009045">
    <property type="entry name" value="Zn_M74/Hedgehog-like"/>
</dbReference>
<dbReference type="AlphaFoldDB" id="A0AA97AH97"/>
<name>A0AA97AH97_9CYAN</name>
<evidence type="ECO:0000313" key="1">
    <source>
        <dbReference type="EMBL" id="WNZ24329.1"/>
    </source>
</evidence>